<dbReference type="GeneID" id="17250450"/>
<keyword evidence="3" id="KW-0862">Zinc</keyword>
<dbReference type="PaxDb" id="2903-EOD04298"/>
<dbReference type="AlphaFoldDB" id="A0A0D3HZ63"/>
<protein>
    <recommendedName>
        <fullName evidence="5">MYND-type domain-containing protein</fullName>
    </recommendedName>
</protein>
<evidence type="ECO:0000256" key="4">
    <source>
        <dbReference type="PROSITE-ProRule" id="PRU00134"/>
    </source>
</evidence>
<dbReference type="KEGG" id="ehx:EMIHUDRAFT_250616"/>
<dbReference type="Pfam" id="PF01753">
    <property type="entry name" value="zf-MYND"/>
    <property type="match status" value="1"/>
</dbReference>
<keyword evidence="2 4" id="KW-0863">Zinc-finger</keyword>
<evidence type="ECO:0000256" key="2">
    <source>
        <dbReference type="ARBA" id="ARBA00022771"/>
    </source>
</evidence>
<evidence type="ECO:0000256" key="1">
    <source>
        <dbReference type="ARBA" id="ARBA00022723"/>
    </source>
</evidence>
<keyword evidence="1" id="KW-0479">Metal-binding</keyword>
<dbReference type="GO" id="GO:0008270">
    <property type="term" value="F:zinc ion binding"/>
    <property type="evidence" value="ECO:0007669"/>
    <property type="project" value="UniProtKB-KW"/>
</dbReference>
<keyword evidence="7" id="KW-1185">Reference proteome</keyword>
<dbReference type="PROSITE" id="PS50865">
    <property type="entry name" value="ZF_MYND_2"/>
    <property type="match status" value="1"/>
</dbReference>
<name>A0A0D3HZ63_EMIH1</name>
<evidence type="ECO:0000313" key="6">
    <source>
        <dbReference type="EnsemblProtists" id="EOD04298"/>
    </source>
</evidence>
<accession>A0A0D3HZ63</accession>
<evidence type="ECO:0000259" key="5">
    <source>
        <dbReference type="PROSITE" id="PS50865"/>
    </source>
</evidence>
<reference evidence="7" key="1">
    <citation type="journal article" date="2013" name="Nature">
        <title>Pan genome of the phytoplankton Emiliania underpins its global distribution.</title>
        <authorList>
            <person name="Read B.A."/>
            <person name="Kegel J."/>
            <person name="Klute M.J."/>
            <person name="Kuo A."/>
            <person name="Lefebvre S.C."/>
            <person name="Maumus F."/>
            <person name="Mayer C."/>
            <person name="Miller J."/>
            <person name="Monier A."/>
            <person name="Salamov A."/>
            <person name="Young J."/>
            <person name="Aguilar M."/>
            <person name="Claverie J.M."/>
            <person name="Frickenhaus S."/>
            <person name="Gonzalez K."/>
            <person name="Herman E.K."/>
            <person name="Lin Y.C."/>
            <person name="Napier J."/>
            <person name="Ogata H."/>
            <person name="Sarno A.F."/>
            <person name="Shmutz J."/>
            <person name="Schroeder D."/>
            <person name="de Vargas C."/>
            <person name="Verret F."/>
            <person name="von Dassow P."/>
            <person name="Valentin K."/>
            <person name="Van de Peer Y."/>
            <person name="Wheeler G."/>
            <person name="Dacks J.B."/>
            <person name="Delwiche C.F."/>
            <person name="Dyhrman S.T."/>
            <person name="Glockner G."/>
            <person name="John U."/>
            <person name="Richards T."/>
            <person name="Worden A.Z."/>
            <person name="Zhang X."/>
            <person name="Grigoriev I.V."/>
            <person name="Allen A.E."/>
            <person name="Bidle K."/>
            <person name="Borodovsky M."/>
            <person name="Bowler C."/>
            <person name="Brownlee C."/>
            <person name="Cock J.M."/>
            <person name="Elias M."/>
            <person name="Gladyshev V.N."/>
            <person name="Groth M."/>
            <person name="Guda C."/>
            <person name="Hadaegh A."/>
            <person name="Iglesias-Rodriguez M.D."/>
            <person name="Jenkins J."/>
            <person name="Jones B.M."/>
            <person name="Lawson T."/>
            <person name="Leese F."/>
            <person name="Lindquist E."/>
            <person name="Lobanov A."/>
            <person name="Lomsadze A."/>
            <person name="Malik S.B."/>
            <person name="Marsh M.E."/>
            <person name="Mackinder L."/>
            <person name="Mock T."/>
            <person name="Mueller-Roeber B."/>
            <person name="Pagarete A."/>
            <person name="Parker M."/>
            <person name="Probert I."/>
            <person name="Quesneville H."/>
            <person name="Raines C."/>
            <person name="Rensing S.A."/>
            <person name="Riano-Pachon D.M."/>
            <person name="Richier S."/>
            <person name="Rokitta S."/>
            <person name="Shiraiwa Y."/>
            <person name="Soanes D.M."/>
            <person name="van der Giezen M."/>
            <person name="Wahlund T.M."/>
            <person name="Williams B."/>
            <person name="Wilson W."/>
            <person name="Wolfe G."/>
            <person name="Wurch L.L."/>
        </authorList>
    </citation>
    <scope>NUCLEOTIDE SEQUENCE</scope>
</reference>
<dbReference type="SUPFAM" id="SSF144232">
    <property type="entry name" value="HIT/MYND zinc finger-like"/>
    <property type="match status" value="1"/>
</dbReference>
<dbReference type="Gene3D" id="6.10.140.2220">
    <property type="match status" value="1"/>
</dbReference>
<dbReference type="HOGENOM" id="CLU_060659_0_0_1"/>
<feature type="domain" description="MYND-type" evidence="5">
    <location>
        <begin position="228"/>
        <end position="269"/>
    </location>
</feature>
<dbReference type="Proteomes" id="UP000013827">
    <property type="component" value="Unassembled WGS sequence"/>
</dbReference>
<proteinExistence type="predicted"/>
<evidence type="ECO:0000313" key="7">
    <source>
        <dbReference type="Proteomes" id="UP000013827"/>
    </source>
</evidence>
<dbReference type="InterPro" id="IPR002893">
    <property type="entry name" value="Znf_MYND"/>
</dbReference>
<reference evidence="6" key="2">
    <citation type="submission" date="2024-10" db="UniProtKB">
        <authorList>
            <consortium name="EnsemblProtists"/>
        </authorList>
    </citation>
    <scope>IDENTIFICATION</scope>
</reference>
<dbReference type="EnsemblProtists" id="EOD04298">
    <property type="protein sequence ID" value="EOD04298"/>
    <property type="gene ID" value="EMIHUDRAFT_250616"/>
</dbReference>
<organism evidence="6 7">
    <name type="scientific">Emiliania huxleyi (strain CCMP1516)</name>
    <dbReference type="NCBI Taxonomy" id="280463"/>
    <lineage>
        <taxon>Eukaryota</taxon>
        <taxon>Haptista</taxon>
        <taxon>Haptophyta</taxon>
        <taxon>Prymnesiophyceae</taxon>
        <taxon>Isochrysidales</taxon>
        <taxon>Noelaerhabdaceae</taxon>
        <taxon>Emiliania</taxon>
    </lineage>
</organism>
<sequence>MAAHHLADLNGKTLLATCKLAQERRELQAAGRLRGSSYRPPYEVSSPASVTNAELLQLKPLYLELINEPALHDECLNIIETLEPDGAAAALYVLEYPGLTAQSRFDDPEAGAEEAALISLFEHLAKVLKKPTLAAAAVVHCHSLVMRGVKLVVDSTEPERAFLRLFANRASSREWRSALARCRPDMGELADDMLSHLDRRCAAQERRDILLAPGVGANVTARSVQPHEEVCAGPECTNAGVQKCGRCKLVSYCGPVCQKAHWKAHKKLQLARFAGATLRGKTGFDYIITADARQDLGLSFENAFMGIAFRTAKLVAGDRSRDRRQRHGALCRMLDTIATNAVRFGVSRAQVHTQLEAEYEPFNPDGPARFDMSKGDLETVMDRLP</sequence>
<dbReference type="RefSeq" id="XP_005756727.1">
    <property type="nucleotide sequence ID" value="XM_005756670.1"/>
</dbReference>
<evidence type="ECO:0000256" key="3">
    <source>
        <dbReference type="ARBA" id="ARBA00022833"/>
    </source>
</evidence>